<dbReference type="InterPro" id="IPR011009">
    <property type="entry name" value="Kinase-like_dom_sf"/>
</dbReference>
<dbReference type="Pfam" id="PF00069">
    <property type="entry name" value="Pkinase"/>
    <property type="match status" value="1"/>
</dbReference>
<dbReference type="OrthoDB" id="266718at2759"/>
<dbReference type="GO" id="GO:0004672">
    <property type="term" value="F:protein kinase activity"/>
    <property type="evidence" value="ECO:0007669"/>
    <property type="project" value="InterPro"/>
</dbReference>
<dbReference type="PROSITE" id="PS50011">
    <property type="entry name" value="PROTEIN_KINASE_DOM"/>
    <property type="match status" value="1"/>
</dbReference>
<dbReference type="GO" id="GO:0005524">
    <property type="term" value="F:ATP binding"/>
    <property type="evidence" value="ECO:0007669"/>
    <property type="project" value="InterPro"/>
</dbReference>
<accession>A0A9W4SQ73</accession>
<name>A0A9W4SQ73_9GLOM</name>
<dbReference type="EMBL" id="CAMKVN010001520">
    <property type="protein sequence ID" value="CAI2176565.1"/>
    <property type="molecule type" value="Genomic_DNA"/>
</dbReference>
<feature type="domain" description="Protein kinase" evidence="1">
    <location>
        <begin position="1"/>
        <end position="44"/>
    </location>
</feature>
<evidence type="ECO:0000313" key="3">
    <source>
        <dbReference type="Proteomes" id="UP001153678"/>
    </source>
</evidence>
<dbReference type="AlphaFoldDB" id="A0A9W4SQ73"/>
<comment type="caution">
    <text evidence="2">The sequence shown here is derived from an EMBL/GenBank/DDBJ whole genome shotgun (WGS) entry which is preliminary data.</text>
</comment>
<organism evidence="2 3">
    <name type="scientific">Funneliformis geosporum</name>
    <dbReference type="NCBI Taxonomy" id="1117311"/>
    <lineage>
        <taxon>Eukaryota</taxon>
        <taxon>Fungi</taxon>
        <taxon>Fungi incertae sedis</taxon>
        <taxon>Mucoromycota</taxon>
        <taxon>Glomeromycotina</taxon>
        <taxon>Glomeromycetes</taxon>
        <taxon>Glomerales</taxon>
        <taxon>Glomeraceae</taxon>
        <taxon>Funneliformis</taxon>
    </lineage>
</organism>
<evidence type="ECO:0000313" key="2">
    <source>
        <dbReference type="EMBL" id="CAI2176565.1"/>
    </source>
</evidence>
<dbReference type="InterPro" id="IPR000719">
    <property type="entry name" value="Prot_kinase_dom"/>
</dbReference>
<evidence type="ECO:0000259" key="1">
    <source>
        <dbReference type="PROSITE" id="PS50011"/>
    </source>
</evidence>
<keyword evidence="3" id="KW-1185">Reference proteome</keyword>
<sequence length="44" mass="4892">MSDIRINDKAPEVINGKGYTFASDIYSIGILMWEISSGQPPFDN</sequence>
<dbReference type="Proteomes" id="UP001153678">
    <property type="component" value="Unassembled WGS sequence"/>
</dbReference>
<dbReference type="Gene3D" id="1.10.510.10">
    <property type="entry name" value="Transferase(Phosphotransferase) domain 1"/>
    <property type="match status" value="1"/>
</dbReference>
<reference evidence="2" key="1">
    <citation type="submission" date="2022-08" db="EMBL/GenBank/DDBJ databases">
        <authorList>
            <person name="Kallberg Y."/>
            <person name="Tangrot J."/>
            <person name="Rosling A."/>
        </authorList>
    </citation>
    <scope>NUCLEOTIDE SEQUENCE</scope>
    <source>
        <strain evidence="2">Wild A</strain>
    </source>
</reference>
<gene>
    <name evidence="2" type="ORF">FWILDA_LOCUS7646</name>
</gene>
<protein>
    <submittedName>
        <fullName evidence="2">1991_t:CDS:1</fullName>
    </submittedName>
</protein>
<dbReference type="SUPFAM" id="SSF56112">
    <property type="entry name" value="Protein kinase-like (PK-like)"/>
    <property type="match status" value="1"/>
</dbReference>
<proteinExistence type="predicted"/>